<dbReference type="Proteomes" id="UP000681290">
    <property type="component" value="Unassembled WGS sequence"/>
</dbReference>
<organism evidence="1 2">
    <name type="scientific">Paenibacillus woosongensis</name>
    <dbReference type="NCBI Taxonomy" id="307580"/>
    <lineage>
        <taxon>Bacteria</taxon>
        <taxon>Bacillati</taxon>
        <taxon>Bacillota</taxon>
        <taxon>Bacilli</taxon>
        <taxon>Bacillales</taxon>
        <taxon>Paenibacillaceae</taxon>
        <taxon>Paenibacillus</taxon>
    </lineage>
</organism>
<comment type="caution">
    <text evidence="1">The sequence shown here is derived from an EMBL/GenBank/DDBJ whole genome shotgun (WGS) entry which is preliminary data.</text>
</comment>
<evidence type="ECO:0000313" key="2">
    <source>
        <dbReference type="Proteomes" id="UP000681290"/>
    </source>
</evidence>
<gene>
    <name evidence="1" type="ORF">J15TS10_28320</name>
</gene>
<dbReference type="EMBL" id="BOSM01000004">
    <property type="protein sequence ID" value="GIP59018.1"/>
    <property type="molecule type" value="Genomic_DNA"/>
</dbReference>
<evidence type="ECO:0000313" key="1">
    <source>
        <dbReference type="EMBL" id="GIP59018.1"/>
    </source>
</evidence>
<sequence>MQGAKPIIAIHQVTAGENALIETIIAIHSSPYDTAHRSGYVMQT</sequence>
<proteinExistence type="predicted"/>
<reference evidence="1 2" key="1">
    <citation type="submission" date="2021-03" db="EMBL/GenBank/DDBJ databases">
        <title>Antimicrobial resistance genes in bacteria isolated from Japanese honey, and their potential for conferring macrolide and lincosamide resistance in the American foulbrood pathogen Paenibacillus larvae.</title>
        <authorList>
            <person name="Okamoto M."/>
            <person name="Kumagai M."/>
            <person name="Kanamori H."/>
            <person name="Takamatsu D."/>
        </authorList>
    </citation>
    <scope>NUCLEOTIDE SEQUENCE [LARGE SCALE GENOMIC DNA]</scope>
    <source>
        <strain evidence="1 2">J15TS10</strain>
    </source>
</reference>
<keyword evidence="2" id="KW-1185">Reference proteome</keyword>
<protein>
    <submittedName>
        <fullName evidence="1">Uncharacterized protein</fullName>
    </submittedName>
</protein>
<name>A0ABQ4MSV1_9BACL</name>
<accession>A0ABQ4MSV1</accession>